<dbReference type="InterPro" id="IPR005532">
    <property type="entry name" value="SUMF_dom"/>
</dbReference>
<dbReference type="PANTHER" id="PTHR23150">
    <property type="entry name" value="SULFATASE MODIFYING FACTOR 1, 2"/>
    <property type="match status" value="1"/>
</dbReference>
<feature type="domain" description="Sulfatase-modifying factor enzyme-like" evidence="2">
    <location>
        <begin position="30"/>
        <end position="297"/>
    </location>
</feature>
<name>A0A2P7EDC0_9SYNE</name>
<gene>
    <name evidence="4" type="ORF">C7K08_09160</name>
</gene>
<dbReference type="AlphaFoldDB" id="A0A2P7EDC0"/>
<evidence type="ECO:0000256" key="1">
    <source>
        <dbReference type="SAM" id="MobiDB-lite"/>
    </source>
</evidence>
<evidence type="ECO:0000313" key="4">
    <source>
        <dbReference type="EMBL" id="PSI01184.1"/>
    </source>
</evidence>
<comment type="caution">
    <text evidence="4">The sequence shown here is derived from an EMBL/GenBank/DDBJ whole genome shotgun (WGS) entry which is preliminary data.</text>
</comment>
<evidence type="ECO:0000259" key="3">
    <source>
        <dbReference type="Pfam" id="PF13448"/>
    </source>
</evidence>
<dbReference type="InterPro" id="IPR042095">
    <property type="entry name" value="SUMF_sf"/>
</dbReference>
<dbReference type="Gene3D" id="3.90.1580.10">
    <property type="entry name" value="paralog of FGE (formylglycine-generating enzyme)"/>
    <property type="match status" value="2"/>
</dbReference>
<reference evidence="5" key="1">
    <citation type="submission" date="2018-03" db="EMBL/GenBank/DDBJ databases">
        <title>Ecological and genomic features of two cosmopolitan and abundant freshwater picocyanobacteria.</title>
        <authorList>
            <person name="Cabello-Yeves P.J."/>
            <person name="Picazo A."/>
            <person name="Camacho A."/>
            <person name="Callieri C."/>
            <person name="Rosselli R."/>
            <person name="Roda-Garcia J."/>
            <person name="Coutinho F.H."/>
            <person name="Rodriguez-Valera F."/>
        </authorList>
    </citation>
    <scope>NUCLEOTIDE SEQUENCE [LARGE SCALE GENOMIC DNA]</scope>
    <source>
        <strain evidence="5">Tous</strain>
    </source>
</reference>
<dbReference type="PANTHER" id="PTHR23150:SF19">
    <property type="entry name" value="FORMYLGLYCINE-GENERATING ENZYME"/>
    <property type="match status" value="1"/>
</dbReference>
<proteinExistence type="predicted"/>
<feature type="domain" description="DUF4114" evidence="3">
    <location>
        <begin position="878"/>
        <end position="943"/>
    </location>
</feature>
<feature type="region of interest" description="Disordered" evidence="1">
    <location>
        <begin position="300"/>
        <end position="320"/>
    </location>
</feature>
<evidence type="ECO:0000259" key="2">
    <source>
        <dbReference type="Pfam" id="PF03781"/>
    </source>
</evidence>
<dbReference type="InterPro" id="IPR025193">
    <property type="entry name" value="DUF4114"/>
</dbReference>
<protein>
    <recommendedName>
        <fullName evidence="6">Sulfatase-modifying factor enzyme domain-containing protein</fullName>
    </recommendedName>
</protein>
<keyword evidence="5" id="KW-1185">Reference proteome</keyword>
<dbReference type="Pfam" id="PF03781">
    <property type="entry name" value="FGE-sulfatase"/>
    <property type="match status" value="2"/>
</dbReference>
<dbReference type="Pfam" id="PF13448">
    <property type="entry name" value="DUF4114"/>
    <property type="match status" value="1"/>
</dbReference>
<dbReference type="RefSeq" id="WP_106500336.1">
    <property type="nucleotide sequence ID" value="NZ_PXVC01000044.1"/>
</dbReference>
<evidence type="ECO:0000313" key="5">
    <source>
        <dbReference type="Proteomes" id="UP000240206"/>
    </source>
</evidence>
<accession>A0A2P7EDC0</accession>
<sequence length="950" mass="104059">MSKFLDLVAIGDPGNSPDSSNGFGSVNYLYSIGRTEVTVQQYVDFLNAVAQFVPDGGDYYHLRSLWNESMGGKKSKAGTQVQRILTEPGKYQYNAGEAASQQPIANTSWYASARFANWLHNGRPTATSPSLDPGTETGAYALNGRTSGIYTKQPSAKYWIPAEDEWYKAAYYDPSRPTESPYWKFPTRSDEQPSLDRQNLTTAHNLSNYNAITFDKPEPKLLDVGSIASTRSYYGTYDQAGSLWEWNDSIIQNAQGNANSRGVRGGSWSLGLLNPGKDVRRDYTPDEIDDDTGFRIASSEVGQQSAQANETDSTSIPASSYSHRYRTPLPFWGSPNLVHRDQKQHLIQVANPGNTADSRTGFGRVDYTFRIGKYETTVSEYVAFLNAKAFDLDAKQFMQDLYQEEMSKEIEDPGVLITRKSDTGRWVYTAADGRENLPIGWVNWFSAARYVNWLHNGADALADTESGAYELNGASTGIFYRTANARYWIPSEDEWYKAAYHDPENSPEYYWKYATRSNNLPDDTKDAFLGPNAANYNDKQDNGDVYVPVGSYKNSVSYYGAYDMTGNVWEWNDAVIETPVPKNNRPDSRGVRGGSYSQGIVAVESSTRRDYPSGYRLPDYLAYNDDDTGFRIASAINLTEIGGQSQTWQAGFQSGSQANSLVFSAPLNLNLSRLDRESNTTLAKVSFGLQSVGTSNPVWLLDQSIAASSMSLSIDKLFNDDLVTGWKSTESASMGSIGSVQSLVASGEWKPVARIADQVLFAERIDISGNTATASFAGGYKARLSTGSTGLNTVTPGAGDVIVTIQRLGAFSNALAFHECDPVTGAVIVENKIFKPGDQGYLNAALTSSKANNLYLSPDRLPNYMGETIYTDIPLVSGKAYGLVLLPNGNSGQMMSSFSAANPGQWVAMAAMSDDTRGSVFGIEDLPFGNSDRDYNDLIVSITGLSVNLG</sequence>
<dbReference type="InterPro" id="IPR051043">
    <property type="entry name" value="Sulfatase_Mod_Factor_Kinase"/>
</dbReference>
<organism evidence="4 5">
    <name type="scientific">Synechococcus lacustris str. Tous</name>
    <dbReference type="NCBI Taxonomy" id="1910958"/>
    <lineage>
        <taxon>Bacteria</taxon>
        <taxon>Bacillati</taxon>
        <taxon>Cyanobacteriota</taxon>
        <taxon>Cyanophyceae</taxon>
        <taxon>Synechococcales</taxon>
        <taxon>Synechococcaceae</taxon>
        <taxon>Synechococcus</taxon>
    </lineage>
</organism>
<feature type="domain" description="Sulfatase-modifying factor enzyme-like" evidence="2">
    <location>
        <begin position="367"/>
        <end position="633"/>
    </location>
</feature>
<dbReference type="EMBL" id="PXVC01000044">
    <property type="protein sequence ID" value="PSI01184.1"/>
    <property type="molecule type" value="Genomic_DNA"/>
</dbReference>
<dbReference type="GO" id="GO:0120147">
    <property type="term" value="F:formylglycine-generating oxidase activity"/>
    <property type="evidence" value="ECO:0007669"/>
    <property type="project" value="TreeGrafter"/>
</dbReference>
<dbReference type="Proteomes" id="UP000240206">
    <property type="component" value="Unassembled WGS sequence"/>
</dbReference>
<dbReference type="SUPFAM" id="SSF56436">
    <property type="entry name" value="C-type lectin-like"/>
    <property type="match status" value="2"/>
</dbReference>
<evidence type="ECO:0008006" key="6">
    <source>
        <dbReference type="Google" id="ProtNLM"/>
    </source>
</evidence>
<dbReference type="InterPro" id="IPR016187">
    <property type="entry name" value="CTDL_fold"/>
</dbReference>